<feature type="compositionally biased region" description="Acidic residues" evidence="1">
    <location>
        <begin position="266"/>
        <end position="279"/>
    </location>
</feature>
<keyword evidence="3" id="KW-1185">Reference proteome</keyword>
<dbReference type="EMBL" id="CAICTM010000006">
    <property type="protein sequence ID" value="CAB9496594.1"/>
    <property type="molecule type" value="Genomic_DNA"/>
</dbReference>
<reference evidence="2" key="1">
    <citation type="submission" date="2020-06" db="EMBL/GenBank/DDBJ databases">
        <authorList>
            <consortium name="Plant Systems Biology data submission"/>
        </authorList>
    </citation>
    <scope>NUCLEOTIDE SEQUENCE</scope>
    <source>
        <strain evidence="2">D6</strain>
    </source>
</reference>
<accession>A0A9N8DBB2</accession>
<evidence type="ECO:0000313" key="3">
    <source>
        <dbReference type="Proteomes" id="UP001153069"/>
    </source>
</evidence>
<evidence type="ECO:0000313" key="2">
    <source>
        <dbReference type="EMBL" id="CAB9496594.1"/>
    </source>
</evidence>
<feature type="compositionally biased region" description="Polar residues" evidence="1">
    <location>
        <begin position="255"/>
        <end position="265"/>
    </location>
</feature>
<proteinExistence type="predicted"/>
<protein>
    <submittedName>
        <fullName evidence="2">Uncharacterized protein</fullName>
    </submittedName>
</protein>
<dbReference type="Proteomes" id="UP001153069">
    <property type="component" value="Unassembled WGS sequence"/>
</dbReference>
<comment type="caution">
    <text evidence="2">The sequence shown here is derived from an EMBL/GenBank/DDBJ whole genome shotgun (WGS) entry which is preliminary data.</text>
</comment>
<feature type="region of interest" description="Disordered" evidence="1">
    <location>
        <begin position="55"/>
        <end position="84"/>
    </location>
</feature>
<organism evidence="2 3">
    <name type="scientific">Seminavis robusta</name>
    <dbReference type="NCBI Taxonomy" id="568900"/>
    <lineage>
        <taxon>Eukaryota</taxon>
        <taxon>Sar</taxon>
        <taxon>Stramenopiles</taxon>
        <taxon>Ochrophyta</taxon>
        <taxon>Bacillariophyta</taxon>
        <taxon>Bacillariophyceae</taxon>
        <taxon>Bacillariophycidae</taxon>
        <taxon>Naviculales</taxon>
        <taxon>Naviculaceae</taxon>
        <taxon>Seminavis</taxon>
    </lineage>
</organism>
<sequence length="380" mass="41842">MEGDNDIEAVGYSQQGDLGGSQYVQQELVDVSQMAGPPMPVLTGVGTQQDEIAQTATAVSQLEDSQEPQTQDTQITQQRKKKTRTRRSYAKKYLVASSDLYLKDDARIRAQFAHDFPDGLLLDGQVAVCPTAQNGKLFTISWKTGETGVSVDWVERVFAQKDYQERIWEAIVAFKQRKEQEQEAEELLVARAGQEEEENTELEQATPHEAPIRLAALRTSASTVSSLSSRSRTSSSMASSSTRRVQVQIEVGRQARNTRSNPDLSSDSEEEAGDVDEGDNAYFNLPEDSGVLLEDEVISDCEADADAGNEEEGILEGGRLTDLLNQLLWDFRECDPSKETLSCPELSDATTELKRGVANRFDTPLECLAITTGLDDAFVA</sequence>
<feature type="compositionally biased region" description="Low complexity" evidence="1">
    <location>
        <begin position="223"/>
        <end position="244"/>
    </location>
</feature>
<feature type="region of interest" description="Disordered" evidence="1">
    <location>
        <begin position="223"/>
        <end position="281"/>
    </location>
</feature>
<dbReference type="AlphaFoldDB" id="A0A9N8DBB2"/>
<evidence type="ECO:0000256" key="1">
    <source>
        <dbReference type="SAM" id="MobiDB-lite"/>
    </source>
</evidence>
<gene>
    <name evidence="2" type="ORF">SEMRO_6_G005650.1</name>
</gene>
<name>A0A9N8DBB2_9STRA</name>